<keyword evidence="3" id="KW-1185">Reference proteome</keyword>
<dbReference type="InterPro" id="IPR025983">
    <property type="entry name" value="Cys_rich_CPCC"/>
</dbReference>
<evidence type="ECO:0000313" key="3">
    <source>
        <dbReference type="Proteomes" id="UP000198660"/>
    </source>
</evidence>
<dbReference type="OrthoDB" id="1456570at2"/>
<gene>
    <name evidence="2" type="ORF">SAMN05444972_11832</name>
</gene>
<organism evidence="2 3">
    <name type="scientific">Marininema halotolerans</name>
    <dbReference type="NCBI Taxonomy" id="1155944"/>
    <lineage>
        <taxon>Bacteria</taxon>
        <taxon>Bacillati</taxon>
        <taxon>Bacillota</taxon>
        <taxon>Bacilli</taxon>
        <taxon>Bacillales</taxon>
        <taxon>Thermoactinomycetaceae</taxon>
        <taxon>Marininema</taxon>
    </lineage>
</organism>
<dbReference type="Pfam" id="PF14206">
    <property type="entry name" value="Cys_rich_CPCC"/>
    <property type="match status" value="1"/>
</dbReference>
<accession>A0A1I6UN20</accession>
<dbReference type="AlphaFoldDB" id="A0A1I6UN20"/>
<reference evidence="3" key="1">
    <citation type="submission" date="2016-10" db="EMBL/GenBank/DDBJ databases">
        <authorList>
            <person name="Varghese N."/>
            <person name="Submissions S."/>
        </authorList>
    </citation>
    <scope>NUCLEOTIDE SEQUENCE [LARGE SCALE GENOMIC DNA]</scope>
    <source>
        <strain evidence="3">DSM 45789</strain>
    </source>
</reference>
<proteinExistence type="predicted"/>
<dbReference type="Proteomes" id="UP000198660">
    <property type="component" value="Unassembled WGS sequence"/>
</dbReference>
<dbReference type="RefSeq" id="WP_091839648.1">
    <property type="nucleotide sequence ID" value="NZ_FPAA01000018.1"/>
</dbReference>
<sequence>MYTQSPCPCCGYLTFDEDSLGEYEICAVCFWEDDPVQREDPTYAGGANTMSLEQARKNFAEFGAKSHESVINVRNPLPDQIPPHIKKD</sequence>
<protein>
    <submittedName>
        <fullName evidence="2">Cysteine-rich CPCC</fullName>
    </submittedName>
</protein>
<name>A0A1I6UN20_9BACL</name>
<evidence type="ECO:0000259" key="1">
    <source>
        <dbReference type="Pfam" id="PF14206"/>
    </source>
</evidence>
<evidence type="ECO:0000313" key="2">
    <source>
        <dbReference type="EMBL" id="SFT02677.1"/>
    </source>
</evidence>
<feature type="domain" description="Cysteine-rich CPCC" evidence="1">
    <location>
        <begin position="6"/>
        <end position="79"/>
    </location>
</feature>
<dbReference type="EMBL" id="FPAA01000018">
    <property type="protein sequence ID" value="SFT02677.1"/>
    <property type="molecule type" value="Genomic_DNA"/>
</dbReference>